<dbReference type="GO" id="GO:0006718">
    <property type="term" value="P:juvenile hormone biosynthetic process"/>
    <property type="evidence" value="ECO:0007669"/>
    <property type="project" value="UniProtKB-ARBA"/>
</dbReference>
<evidence type="ECO:0000256" key="3">
    <source>
        <dbReference type="ARBA" id="ARBA00022679"/>
    </source>
</evidence>
<dbReference type="EMBL" id="DQ465408">
    <property type="protein sequence ID" value="ABE98256.1"/>
    <property type="molecule type" value="mRNA"/>
</dbReference>
<dbReference type="Gene3D" id="3.40.50.150">
    <property type="entry name" value="Vaccinia Virus protein VP39"/>
    <property type="match status" value="1"/>
</dbReference>
<keyword evidence="2 11" id="KW-0489">Methyltransferase</keyword>
<dbReference type="EC" id="2.1.1.325" evidence="7"/>
<dbReference type="PANTHER" id="PTHR43861:SF1">
    <property type="entry name" value="TRANS-ACONITATE 2-METHYLTRANSFERASE"/>
    <property type="match status" value="1"/>
</dbReference>
<evidence type="ECO:0000256" key="6">
    <source>
        <dbReference type="ARBA" id="ARBA00058797"/>
    </source>
</evidence>
<reference evidence="11" key="1">
    <citation type="submission" date="2006-03" db="EMBL/GenBank/DDBJ databases">
        <title>Juvenile hormone acid methyltransferase cDNA from eri silkworm, Samis cynthia ricini.</title>
        <authorList>
            <person name="Sheng Z.T."/>
            <person name="Ma L."/>
            <person name="Cao M.X."/>
            <person name="Li S."/>
            <person name="Jiang R.J."/>
        </authorList>
    </citation>
    <scope>NUCLEOTIDE SEQUENCE</scope>
</reference>
<comment type="similarity">
    <text evidence="1">Belongs to the methyltransferase superfamily.</text>
</comment>
<protein>
    <recommendedName>
        <fullName evidence="8">Juvenile hormone acid O-methyltransferase</fullName>
        <ecNumber evidence="7">2.1.1.325</ecNumber>
    </recommendedName>
    <alternativeName>
        <fullName evidence="9">Juvenile hormone acid methyltransferase</fullName>
    </alternativeName>
</protein>
<evidence type="ECO:0000256" key="9">
    <source>
        <dbReference type="ARBA" id="ARBA00079812"/>
    </source>
</evidence>
<dbReference type="FunFam" id="3.40.50.150:FF:000539">
    <property type="entry name" value="juvenile hormone acid O-methyltransferase"/>
    <property type="match status" value="1"/>
</dbReference>
<organism evidence="11">
    <name type="scientific">Samia ricini</name>
    <name type="common">Indian eri silkmoth</name>
    <name type="synonym">Samia cynthia ricini</name>
    <dbReference type="NCBI Taxonomy" id="63990"/>
    <lineage>
        <taxon>Eukaryota</taxon>
        <taxon>Metazoa</taxon>
        <taxon>Ecdysozoa</taxon>
        <taxon>Arthropoda</taxon>
        <taxon>Hexapoda</taxon>
        <taxon>Insecta</taxon>
        <taxon>Pterygota</taxon>
        <taxon>Neoptera</taxon>
        <taxon>Endopterygota</taxon>
        <taxon>Lepidoptera</taxon>
        <taxon>Glossata</taxon>
        <taxon>Ditrysia</taxon>
        <taxon>Bombycoidea</taxon>
        <taxon>Saturniidae</taxon>
        <taxon>Saturniinae</taxon>
        <taxon>Attacini</taxon>
        <taxon>Samia</taxon>
    </lineage>
</organism>
<evidence type="ECO:0000256" key="2">
    <source>
        <dbReference type="ARBA" id="ARBA00022603"/>
    </source>
</evidence>
<reference evidence="11" key="2">
    <citation type="journal article" date="2008" name="Arch. Insect Biochem. Physiol.">
        <title>Juvenile hormone acid methyl transferase is a key regulatory enzyme for juvenile hormone synthesis in the Eri silkworm, Samia cynthica ricini.</title>
        <authorList>
            <person name="Sheng Z."/>
            <person name="Ma L."/>
            <person name="Cao M.X."/>
            <person name="Jiang R.J."/>
            <person name="Li S."/>
        </authorList>
    </citation>
    <scope>NUCLEOTIDE SEQUENCE</scope>
</reference>
<comment type="catalytic activity">
    <reaction evidence="4">
        <text>juvenile hormone III carboxylate + S-adenosyl-L-methionine = juvenile hormone III + S-adenosyl-L-homocysteine</text>
        <dbReference type="Rhea" id="RHEA:43720"/>
        <dbReference type="ChEBI" id="CHEBI:27493"/>
        <dbReference type="ChEBI" id="CHEBI:57856"/>
        <dbReference type="ChEBI" id="CHEBI:59789"/>
        <dbReference type="ChEBI" id="CHEBI:83274"/>
        <dbReference type="EC" id="2.1.1.325"/>
    </reaction>
</comment>
<evidence type="ECO:0000256" key="1">
    <source>
        <dbReference type="ARBA" id="ARBA00008361"/>
    </source>
</evidence>
<proteinExistence type="evidence at transcript level"/>
<dbReference type="SUPFAM" id="SSF53335">
    <property type="entry name" value="S-adenosyl-L-methionine-dependent methyltransferases"/>
    <property type="match status" value="1"/>
</dbReference>
<keyword evidence="3 11" id="KW-0808">Transferase</keyword>
<dbReference type="GO" id="GO:0032259">
    <property type="term" value="P:methylation"/>
    <property type="evidence" value="ECO:0007669"/>
    <property type="project" value="UniProtKB-KW"/>
</dbReference>
<feature type="domain" description="Methyltransferase" evidence="10">
    <location>
        <begin position="35"/>
        <end position="142"/>
    </location>
</feature>
<dbReference type="PANTHER" id="PTHR43861">
    <property type="entry name" value="TRANS-ACONITATE 2-METHYLTRANSFERASE-RELATED"/>
    <property type="match status" value="1"/>
</dbReference>
<name>Q1KN64_SAMRI</name>
<evidence type="ECO:0000256" key="4">
    <source>
        <dbReference type="ARBA" id="ARBA00050595"/>
    </source>
</evidence>
<accession>Q1KN64</accession>
<dbReference type="InterPro" id="IPR029063">
    <property type="entry name" value="SAM-dependent_MTases_sf"/>
</dbReference>
<dbReference type="Pfam" id="PF13847">
    <property type="entry name" value="Methyltransf_31"/>
    <property type="match status" value="1"/>
</dbReference>
<dbReference type="InterPro" id="IPR025714">
    <property type="entry name" value="Methyltranfer_dom"/>
</dbReference>
<dbReference type="GO" id="GO:0019010">
    <property type="term" value="F:farnesoic acid O-methyltransferase activity"/>
    <property type="evidence" value="ECO:0007669"/>
    <property type="project" value="UniProtKB-EC"/>
</dbReference>
<comment type="catalytic activity">
    <reaction evidence="5">
        <text>(2E,6E)-farnesoate + S-adenosyl-L-methionine = methyl (2E,6E)-farnesoate + S-adenosyl-L-homocysteine</text>
        <dbReference type="Rhea" id="RHEA:43700"/>
        <dbReference type="ChEBI" id="CHEBI:57856"/>
        <dbReference type="ChEBI" id="CHEBI:59789"/>
        <dbReference type="ChEBI" id="CHEBI:80535"/>
        <dbReference type="ChEBI" id="CHEBI:83276"/>
        <dbReference type="EC" id="2.1.1.325"/>
    </reaction>
</comment>
<dbReference type="CDD" id="cd02440">
    <property type="entry name" value="AdoMet_MTases"/>
    <property type="match status" value="1"/>
</dbReference>
<evidence type="ECO:0000256" key="8">
    <source>
        <dbReference type="ARBA" id="ARBA00072312"/>
    </source>
</evidence>
<dbReference type="AlphaFoldDB" id="Q1KN64"/>
<evidence type="ECO:0000256" key="5">
    <source>
        <dbReference type="ARBA" id="ARBA00051694"/>
    </source>
</evidence>
<evidence type="ECO:0000313" key="11">
    <source>
        <dbReference type="EMBL" id="ABE98256.1"/>
    </source>
</evidence>
<evidence type="ECO:0000256" key="7">
    <source>
        <dbReference type="ARBA" id="ARBA00066747"/>
    </source>
</evidence>
<comment type="function">
    <text evidence="6">O-methyltransferase that transfers a methyl group from S-adenosyl-L-methionine (SAM) to the carboxyl group of juvenile hormone acids to produce active juvenile hormones in the corpora allata, the last step during juvenile hormone biosynthesis. Also able to methylate farnesoate to methyl farnesoate.</text>
</comment>
<sequence length="272" mass="31794">MDNADLYRKSNSLQKRDTLLCLEDYANKIKWKIINDRVIDIGCADGSGTTMLKKYMPNNYAKLVGCDISEKMVQFANEHHGSGRTSFRMLNIEGELPEDLTGGFDHLFSFYTLHWIRDQEKAFRNIYNLLDESGDCLLLFISHGPIFDVYRILARSNKWCKWLKDVNRYVSPYHDSTEPETDVSKLMKSIGFKNIEVKCKEMMYFFDDIEILKKSVAAVNPFNMPKDIFDDFMDDYIDIVRDMQLVDEVNNNIGEKITIRHNYHIIITYASK</sequence>
<evidence type="ECO:0000259" key="10">
    <source>
        <dbReference type="Pfam" id="PF13847"/>
    </source>
</evidence>